<proteinExistence type="predicted"/>
<keyword evidence="2" id="KW-1185">Reference proteome</keyword>
<organism evidence="1 2">
    <name type="scientific">Planococcus lenghuensis</name>
    <dbReference type="NCBI Taxonomy" id="2213202"/>
    <lineage>
        <taxon>Bacteria</taxon>
        <taxon>Bacillati</taxon>
        <taxon>Bacillota</taxon>
        <taxon>Bacilli</taxon>
        <taxon>Bacillales</taxon>
        <taxon>Caryophanaceae</taxon>
        <taxon>Planococcus</taxon>
    </lineage>
</organism>
<evidence type="ECO:0000313" key="1">
    <source>
        <dbReference type="EMBL" id="AQQ52261.1"/>
    </source>
</evidence>
<reference evidence="1 2" key="1">
    <citation type="submission" date="2017-02" db="EMBL/GenBank/DDBJ databases">
        <title>The complete genomic sequence of a novel cold adapted crude oil-degrading bacterium Planococcus qaidamina Y42.</title>
        <authorList>
            <person name="Yang R."/>
        </authorList>
    </citation>
    <scope>NUCLEOTIDE SEQUENCE [LARGE SCALE GENOMIC DNA]</scope>
    <source>
        <strain evidence="1 2">Y42</strain>
    </source>
</reference>
<sequence length="283" mass="30918">MAYELQLSSEELFVSVLKNALKVPGVKIEREKFLKNQFNKHYSSEVIELAIQQNPASAGIPTEVIDKIAKACIRNETRKVTSISAVAGIPGGLAAFGTVPADIAQYYGHVIRVLQKLVYLYGWNEIFDLDGEVDDETMNQLTLFIGVMFGVNTANAAIGQLAKSAAAQAQKDLVKKPLTKGTIYPIAKRVARLVGVKMTKDSFAKGVGKIIPLAGTVISGGLTYSSFLPMANRLKNHLRELPIADVEFYKSGAPKETVVVDFETIIDAEFEEIEDEDHDNKLG</sequence>
<dbReference type="OrthoDB" id="306887at2"/>
<dbReference type="EMBL" id="CP019640">
    <property type="protein sequence ID" value="AQQ52261.1"/>
    <property type="molecule type" value="Genomic_DNA"/>
</dbReference>
<dbReference type="KEGG" id="pmar:B0X71_03460"/>
<dbReference type="RefSeq" id="WP_077588136.1">
    <property type="nucleotide sequence ID" value="NZ_CP019640.1"/>
</dbReference>
<name>A0A1Q2KVN9_9BACL</name>
<protein>
    <recommendedName>
        <fullName evidence="3">EcsC family protein</fullName>
    </recommendedName>
</protein>
<evidence type="ECO:0008006" key="3">
    <source>
        <dbReference type="Google" id="ProtNLM"/>
    </source>
</evidence>
<dbReference type="AlphaFoldDB" id="A0A1Q2KVN9"/>
<dbReference type="Proteomes" id="UP000188184">
    <property type="component" value="Chromosome"/>
</dbReference>
<accession>A0A1Q2KVN9</accession>
<gene>
    <name evidence="1" type="ORF">B0X71_03460</name>
</gene>
<evidence type="ECO:0000313" key="2">
    <source>
        <dbReference type="Proteomes" id="UP000188184"/>
    </source>
</evidence>